<evidence type="ECO:0000256" key="4">
    <source>
        <dbReference type="ARBA" id="ARBA00023203"/>
    </source>
</evidence>
<dbReference type="SUPFAM" id="SSF69060">
    <property type="entry name" value="Arp2/3 complex 21 kDa subunit ARPC3"/>
    <property type="match status" value="1"/>
</dbReference>
<dbReference type="GO" id="GO:0003779">
    <property type="term" value="F:actin binding"/>
    <property type="evidence" value="ECO:0007669"/>
    <property type="project" value="UniProtKB-KW"/>
</dbReference>
<proteinExistence type="inferred from homology"/>
<dbReference type="Proteomes" id="UP000230066">
    <property type="component" value="Unassembled WGS sequence"/>
</dbReference>
<dbReference type="InterPro" id="IPR036753">
    <property type="entry name" value="ARPC3_sf"/>
</dbReference>
<dbReference type="EMBL" id="JXXN02002310">
    <property type="protein sequence ID" value="THD23146.1"/>
    <property type="molecule type" value="Genomic_DNA"/>
</dbReference>
<dbReference type="AlphaFoldDB" id="A0A4E0R870"/>
<dbReference type="GO" id="GO:0030833">
    <property type="term" value="P:regulation of actin filament polymerization"/>
    <property type="evidence" value="ECO:0007669"/>
    <property type="project" value="InterPro"/>
</dbReference>
<comment type="subcellular location">
    <subcellularLocation>
        <location evidence="1">Cytoplasm</location>
        <location evidence="1">Cytoskeleton</location>
    </subcellularLocation>
</comment>
<keyword evidence="3" id="KW-0963">Cytoplasm</keyword>
<accession>A0A4E0R870</accession>
<protein>
    <submittedName>
        <fullName evidence="6">Actin protein 2/3 complex subunit 3</fullName>
    </submittedName>
</protein>
<organism evidence="6 7">
    <name type="scientific">Fasciola hepatica</name>
    <name type="common">Liver fluke</name>
    <dbReference type="NCBI Taxonomy" id="6192"/>
    <lineage>
        <taxon>Eukaryota</taxon>
        <taxon>Metazoa</taxon>
        <taxon>Spiralia</taxon>
        <taxon>Lophotrochozoa</taxon>
        <taxon>Platyhelminthes</taxon>
        <taxon>Trematoda</taxon>
        <taxon>Digenea</taxon>
        <taxon>Plagiorchiida</taxon>
        <taxon>Echinostomata</taxon>
        <taxon>Echinostomatoidea</taxon>
        <taxon>Fasciolidae</taxon>
        <taxon>Fasciola</taxon>
    </lineage>
</organism>
<keyword evidence="4" id="KW-0009">Actin-binding</keyword>
<evidence type="ECO:0000256" key="2">
    <source>
        <dbReference type="ARBA" id="ARBA00010856"/>
    </source>
</evidence>
<gene>
    <name evidence="6" type="ORF">D915_005855</name>
</gene>
<keyword evidence="7" id="KW-1185">Reference proteome</keyword>
<evidence type="ECO:0000313" key="7">
    <source>
        <dbReference type="Proteomes" id="UP000230066"/>
    </source>
</evidence>
<sequence length="209" mass="24262">MSSYHSQFVPAPDTVGNMALLPLRTKYRGPAPTMPDLEKDIIDEALYLFKPLIFFRQYEIKSEADRVLVYIVLYTLECLKKMQKCPNKTVAAKELYSMAIGRFDIPGDPDFPRDLNPLYAKPKTPAQAETMRNYLMQIRQEVGTRLLDKVYTSDTSPPNKVRNFACYFILWLSSPVTFLFQFHLRLLFFADHSRLCDVPLSINIAFLRY</sequence>
<evidence type="ECO:0000256" key="1">
    <source>
        <dbReference type="ARBA" id="ARBA00004245"/>
    </source>
</evidence>
<dbReference type="GO" id="GO:0005885">
    <property type="term" value="C:Arp2/3 protein complex"/>
    <property type="evidence" value="ECO:0007669"/>
    <property type="project" value="InterPro"/>
</dbReference>
<dbReference type="GO" id="GO:0034314">
    <property type="term" value="P:Arp2/3 complex-mediated actin nucleation"/>
    <property type="evidence" value="ECO:0007669"/>
    <property type="project" value="InterPro"/>
</dbReference>
<reference evidence="6" key="1">
    <citation type="submission" date="2019-03" db="EMBL/GenBank/DDBJ databases">
        <title>Improved annotation for the trematode Fasciola hepatica.</title>
        <authorList>
            <person name="Choi Y.-J."/>
            <person name="Martin J."/>
            <person name="Mitreva M."/>
        </authorList>
    </citation>
    <scope>NUCLEOTIDE SEQUENCE [LARGE SCALE GENOMIC DNA]</scope>
</reference>
<comment type="caution">
    <text evidence="6">The sequence shown here is derived from an EMBL/GenBank/DDBJ whole genome shotgun (WGS) entry which is preliminary data.</text>
</comment>
<dbReference type="InterPro" id="IPR007204">
    <property type="entry name" value="ARPC3"/>
</dbReference>
<dbReference type="Gene3D" id="1.10.1760.10">
    <property type="entry name" value="Actin-related protein 2/3 complex subunit 3"/>
    <property type="match status" value="1"/>
</dbReference>
<name>A0A4E0R870_FASHE</name>
<evidence type="ECO:0000256" key="3">
    <source>
        <dbReference type="ARBA" id="ARBA00022490"/>
    </source>
</evidence>
<dbReference type="Pfam" id="PF04062">
    <property type="entry name" value="P21-Arc"/>
    <property type="match status" value="1"/>
</dbReference>
<evidence type="ECO:0000313" key="6">
    <source>
        <dbReference type="EMBL" id="THD23146.1"/>
    </source>
</evidence>
<comment type="similarity">
    <text evidence="2">Belongs to the ARPC3 family.</text>
</comment>
<evidence type="ECO:0000256" key="5">
    <source>
        <dbReference type="ARBA" id="ARBA00023212"/>
    </source>
</evidence>
<dbReference type="PANTHER" id="PTHR12391">
    <property type="entry name" value="ARP2/3 COMPLEX 21 KD SUBUNIT"/>
    <property type="match status" value="1"/>
</dbReference>
<keyword evidence="5" id="KW-0206">Cytoskeleton</keyword>